<dbReference type="SUPFAM" id="SSF49482">
    <property type="entry name" value="Aromatic compound dioxygenase"/>
    <property type="match status" value="1"/>
</dbReference>
<dbReference type="PANTHER" id="PTHR34315">
    <property type="match status" value="1"/>
</dbReference>
<evidence type="ECO:0000313" key="3">
    <source>
        <dbReference type="EMBL" id="CAK7230017.1"/>
    </source>
</evidence>
<gene>
    <name evidence="3" type="ORF">SCUCBS95973_007431</name>
</gene>
<dbReference type="Proteomes" id="UP001642405">
    <property type="component" value="Unassembled WGS sequence"/>
</dbReference>
<keyword evidence="2" id="KW-0732">Signal</keyword>
<feature type="signal peptide" evidence="2">
    <location>
        <begin position="1"/>
        <end position="18"/>
    </location>
</feature>
<dbReference type="InterPro" id="IPR015889">
    <property type="entry name" value="Intradiol_dOase_core"/>
</dbReference>
<feature type="region of interest" description="Disordered" evidence="1">
    <location>
        <begin position="404"/>
        <end position="426"/>
    </location>
</feature>
<evidence type="ECO:0000256" key="1">
    <source>
        <dbReference type="SAM" id="MobiDB-lite"/>
    </source>
</evidence>
<dbReference type="PANTHER" id="PTHR34315:SF1">
    <property type="entry name" value="INTRADIOL RING-CLEAVAGE DIOXYGENASES DOMAIN-CONTAINING PROTEIN-RELATED"/>
    <property type="match status" value="1"/>
</dbReference>
<proteinExistence type="predicted"/>
<evidence type="ECO:0008006" key="5">
    <source>
        <dbReference type="Google" id="ProtNLM"/>
    </source>
</evidence>
<feature type="chain" id="PRO_5045983794" description="Intradiol ring-cleavage dioxygenases domain-containing protein" evidence="2">
    <location>
        <begin position="19"/>
        <end position="426"/>
    </location>
</feature>
<evidence type="ECO:0000256" key="2">
    <source>
        <dbReference type="SAM" id="SignalP"/>
    </source>
</evidence>
<accession>A0ABP0CD88</accession>
<dbReference type="EMBL" id="CAWUHB010000051">
    <property type="protein sequence ID" value="CAK7230017.1"/>
    <property type="molecule type" value="Genomic_DNA"/>
</dbReference>
<dbReference type="Gene3D" id="2.60.130.10">
    <property type="entry name" value="Aromatic compound dioxygenase"/>
    <property type="match status" value="1"/>
</dbReference>
<protein>
    <recommendedName>
        <fullName evidence="5">Intradiol ring-cleavage dioxygenases domain-containing protein</fullName>
    </recommendedName>
</protein>
<sequence length="426" mass="45057">MLSSSLLLLLQLAASAWAHPAGHGEEAPVPQPLERRNLDHCDKEFGDPEFLRRTVESHGKEYARLRRAIGLEAPDPAVLGEQAASVAAAKKRKRSLDKRNYISVSKIDHKSNKTVTKATDPVSLFSDAGACILMPSVDQGPLYVKGEQIRKDITEGEDGIKLSLIIQVVDYKTCQVVPDAYVDVWSSNATGMYVGVQGYPGMGDPNDASILKGTALRGLQLTDSHGIVTFDTVIPGHYTGRATHIHTIVYLGATKQPNNTVTGGKAAHVGQLYFDQPLLAAIDQVHPYDKNTMTVLANTADFLFQQGANGDDPIARYVLVGDKLADGMIAWIRYGINTGNNLAVSPAAFMTPDGGVMNPDGPVAQMNKAGGMFGGFGGFGGGGGGGGGGWGGFGGFGGFGGNAGGSTGKKKNNRRFESLRSIFGRH</sequence>
<reference evidence="3 4" key="1">
    <citation type="submission" date="2024-01" db="EMBL/GenBank/DDBJ databases">
        <authorList>
            <person name="Allen C."/>
            <person name="Tagirdzhanova G."/>
        </authorList>
    </citation>
    <scope>NUCLEOTIDE SEQUENCE [LARGE SCALE GENOMIC DNA]</scope>
</reference>
<organism evidence="3 4">
    <name type="scientific">Sporothrix curviconia</name>
    <dbReference type="NCBI Taxonomy" id="1260050"/>
    <lineage>
        <taxon>Eukaryota</taxon>
        <taxon>Fungi</taxon>
        <taxon>Dikarya</taxon>
        <taxon>Ascomycota</taxon>
        <taxon>Pezizomycotina</taxon>
        <taxon>Sordariomycetes</taxon>
        <taxon>Sordariomycetidae</taxon>
        <taxon>Ophiostomatales</taxon>
        <taxon>Ophiostomataceae</taxon>
        <taxon>Sporothrix</taxon>
    </lineage>
</organism>
<dbReference type="CDD" id="cd03457">
    <property type="entry name" value="intradiol_dioxygenase_like"/>
    <property type="match status" value="1"/>
</dbReference>
<evidence type="ECO:0000313" key="4">
    <source>
        <dbReference type="Proteomes" id="UP001642405"/>
    </source>
</evidence>
<name>A0ABP0CD88_9PEZI</name>
<keyword evidence="4" id="KW-1185">Reference proteome</keyword>
<comment type="caution">
    <text evidence="3">The sequence shown here is derived from an EMBL/GenBank/DDBJ whole genome shotgun (WGS) entry which is preliminary data.</text>
</comment>